<dbReference type="SUPFAM" id="SSF69593">
    <property type="entry name" value="Glycerol-3-phosphate (1)-acyltransferase"/>
    <property type="match status" value="1"/>
</dbReference>
<evidence type="ECO:0000256" key="5">
    <source>
        <dbReference type="ARBA" id="ARBA00022516"/>
    </source>
</evidence>
<dbReference type="PANTHER" id="PTHR12317:SF0">
    <property type="entry name" value="ACYLTRANSFERASE"/>
    <property type="match status" value="1"/>
</dbReference>
<dbReference type="GO" id="GO:0019432">
    <property type="term" value="P:triglyceride biosynthetic process"/>
    <property type="evidence" value="ECO:0007669"/>
    <property type="project" value="TreeGrafter"/>
</dbReference>
<evidence type="ECO:0000256" key="4">
    <source>
        <dbReference type="ARBA" id="ARBA00005420"/>
    </source>
</evidence>
<protein>
    <recommendedName>
        <fullName evidence="14">Acyltransferase</fullName>
        <ecNumber evidence="14">2.3.1.-</ecNumber>
    </recommendedName>
</protein>
<comment type="similarity">
    <text evidence="4 14">Belongs to the diacylglycerol acyltransferase family.</text>
</comment>
<comment type="pathway">
    <text evidence="3">Lipid metabolism.</text>
</comment>
<keyword evidence="7 14" id="KW-0812">Transmembrane</keyword>
<dbReference type="GO" id="GO:0004144">
    <property type="term" value="F:diacylglycerol O-acyltransferase activity"/>
    <property type="evidence" value="ECO:0007669"/>
    <property type="project" value="TreeGrafter"/>
</dbReference>
<evidence type="ECO:0000256" key="12">
    <source>
        <dbReference type="ARBA" id="ARBA00023136"/>
    </source>
</evidence>
<dbReference type="Pfam" id="PF03982">
    <property type="entry name" value="DAGAT"/>
    <property type="match status" value="1"/>
</dbReference>
<name>A0AAV4U823_9ARAC</name>
<keyword evidence="8" id="KW-0319">Glycerol metabolism</keyword>
<proteinExistence type="inferred from homology"/>
<evidence type="ECO:0000313" key="15">
    <source>
        <dbReference type="EMBL" id="GIY53882.1"/>
    </source>
</evidence>
<keyword evidence="13" id="KW-0012">Acyltransferase</keyword>
<keyword evidence="5" id="KW-0444">Lipid biosynthesis</keyword>
<dbReference type="EMBL" id="BPLQ01010834">
    <property type="protein sequence ID" value="GIY53882.1"/>
    <property type="molecule type" value="Genomic_DNA"/>
</dbReference>
<evidence type="ECO:0000256" key="13">
    <source>
        <dbReference type="ARBA" id="ARBA00023315"/>
    </source>
</evidence>
<organism evidence="15 16">
    <name type="scientific">Caerostris darwini</name>
    <dbReference type="NCBI Taxonomy" id="1538125"/>
    <lineage>
        <taxon>Eukaryota</taxon>
        <taxon>Metazoa</taxon>
        <taxon>Ecdysozoa</taxon>
        <taxon>Arthropoda</taxon>
        <taxon>Chelicerata</taxon>
        <taxon>Arachnida</taxon>
        <taxon>Araneae</taxon>
        <taxon>Araneomorphae</taxon>
        <taxon>Entelegynae</taxon>
        <taxon>Araneoidea</taxon>
        <taxon>Araneidae</taxon>
        <taxon>Caerostris</taxon>
    </lineage>
</organism>
<reference evidence="15 16" key="1">
    <citation type="submission" date="2021-06" db="EMBL/GenBank/DDBJ databases">
        <title>Caerostris darwini draft genome.</title>
        <authorList>
            <person name="Kono N."/>
            <person name="Arakawa K."/>
        </authorList>
    </citation>
    <scope>NUCLEOTIDE SEQUENCE [LARGE SCALE GENOMIC DNA]</scope>
</reference>
<evidence type="ECO:0000256" key="8">
    <source>
        <dbReference type="ARBA" id="ARBA00022798"/>
    </source>
</evidence>
<dbReference type="CDD" id="cd07987">
    <property type="entry name" value="LPLAT_MGAT-like"/>
    <property type="match status" value="1"/>
</dbReference>
<keyword evidence="11" id="KW-0443">Lipid metabolism</keyword>
<comment type="caution">
    <text evidence="15">The sequence shown here is derived from an EMBL/GenBank/DDBJ whole genome shotgun (WGS) entry which is preliminary data.</text>
</comment>
<comment type="pathway">
    <text evidence="2">Glycerolipid metabolism; triacylglycerol biosynthesis.</text>
</comment>
<sequence length="382" mass="43953">MALCFAYGLNVTFLIFWPVINIYYPAHLVSTFSLDPEVRKEKSKMKILGIEFAPLSLPLERRLQTAAVFYYCSSFIFLGTSMLGLCLYLIFSKFFFIPLLYFTWFVYDHKTCCQGGRRSEWVRNWKLWKYFADYFPVTLVKTADFDPKKNYILGYHPHGIMCYGAFACFGTEARKFSDHFPGITPHILTLEGQFWFPVHREHIMCSGACAATRESIEWLLTKKGKGNALILVVGGAAEALDAHPGDVNLTLKRRKGFVRLALKHGASLVPVFAFGENEIFEQIDNPEGSFLRQIQNKLKSFLGFSTPFFRGRGMFQYNYGLLPYRKPITVIIGKPIDVEKISEPTDEDIKTLHQKYVDSLTALFEEHKDMEREVNKLIQNVD</sequence>
<keyword evidence="12 14" id="KW-0472">Membrane</keyword>
<comment type="subcellular location">
    <subcellularLocation>
        <location evidence="1 14">Endoplasmic reticulum membrane</location>
        <topology evidence="1 14">Multi-pass membrane protein</topology>
    </subcellularLocation>
</comment>
<dbReference type="InterPro" id="IPR007130">
    <property type="entry name" value="DAGAT"/>
</dbReference>
<evidence type="ECO:0000313" key="16">
    <source>
        <dbReference type="Proteomes" id="UP001054837"/>
    </source>
</evidence>
<dbReference type="AlphaFoldDB" id="A0AAV4U823"/>
<evidence type="ECO:0000256" key="9">
    <source>
        <dbReference type="ARBA" id="ARBA00022824"/>
    </source>
</evidence>
<evidence type="ECO:0000256" key="3">
    <source>
        <dbReference type="ARBA" id="ARBA00005189"/>
    </source>
</evidence>
<feature type="transmembrane region" description="Helical" evidence="14">
    <location>
        <begin position="68"/>
        <end position="91"/>
    </location>
</feature>
<dbReference type="PANTHER" id="PTHR12317">
    <property type="entry name" value="DIACYLGLYCEROL O-ACYLTRANSFERASE"/>
    <property type="match status" value="1"/>
</dbReference>
<keyword evidence="10 14" id="KW-1133">Transmembrane helix</keyword>
<gene>
    <name evidence="15" type="primary">MOGAT1</name>
    <name evidence="15" type="ORF">CDAR_87011</name>
</gene>
<dbReference type="GO" id="GO:0005789">
    <property type="term" value="C:endoplasmic reticulum membrane"/>
    <property type="evidence" value="ECO:0007669"/>
    <property type="project" value="UniProtKB-SubCell"/>
</dbReference>
<evidence type="ECO:0000256" key="7">
    <source>
        <dbReference type="ARBA" id="ARBA00022692"/>
    </source>
</evidence>
<dbReference type="Proteomes" id="UP001054837">
    <property type="component" value="Unassembled WGS sequence"/>
</dbReference>
<evidence type="ECO:0000256" key="6">
    <source>
        <dbReference type="ARBA" id="ARBA00022679"/>
    </source>
</evidence>
<evidence type="ECO:0000256" key="14">
    <source>
        <dbReference type="RuleBase" id="RU367023"/>
    </source>
</evidence>
<keyword evidence="6 14" id="KW-0808">Transferase</keyword>
<keyword evidence="9 14" id="KW-0256">Endoplasmic reticulum</keyword>
<evidence type="ECO:0000256" key="2">
    <source>
        <dbReference type="ARBA" id="ARBA00004771"/>
    </source>
</evidence>
<evidence type="ECO:0000256" key="11">
    <source>
        <dbReference type="ARBA" id="ARBA00023098"/>
    </source>
</evidence>
<dbReference type="EC" id="2.3.1.-" evidence="14"/>
<evidence type="ECO:0000256" key="1">
    <source>
        <dbReference type="ARBA" id="ARBA00004477"/>
    </source>
</evidence>
<dbReference type="GO" id="GO:0006071">
    <property type="term" value="P:glycerol metabolic process"/>
    <property type="evidence" value="ECO:0007669"/>
    <property type="project" value="UniProtKB-KW"/>
</dbReference>
<feature type="transmembrane region" description="Helical" evidence="14">
    <location>
        <begin position="7"/>
        <end position="26"/>
    </location>
</feature>
<accession>A0AAV4U823</accession>
<keyword evidence="16" id="KW-1185">Reference proteome</keyword>
<evidence type="ECO:0000256" key="10">
    <source>
        <dbReference type="ARBA" id="ARBA00022989"/>
    </source>
</evidence>